<dbReference type="Proteomes" id="UP000199569">
    <property type="component" value="Unassembled WGS sequence"/>
</dbReference>
<gene>
    <name evidence="1" type="ORF">SAMN02927923_00748</name>
</gene>
<protein>
    <submittedName>
        <fullName evidence="1">Uncharacterized protein</fullName>
    </submittedName>
</protein>
<accession>A0A1G5DR73</accession>
<organism evidence="1 2">
    <name type="scientific">Microvirga guangxiensis</name>
    <dbReference type="NCBI Taxonomy" id="549386"/>
    <lineage>
        <taxon>Bacteria</taxon>
        <taxon>Pseudomonadati</taxon>
        <taxon>Pseudomonadota</taxon>
        <taxon>Alphaproteobacteria</taxon>
        <taxon>Hyphomicrobiales</taxon>
        <taxon>Methylobacteriaceae</taxon>
        <taxon>Microvirga</taxon>
    </lineage>
</organism>
<dbReference type="AlphaFoldDB" id="A0A1G5DR73"/>
<keyword evidence="2" id="KW-1185">Reference proteome</keyword>
<evidence type="ECO:0000313" key="1">
    <source>
        <dbReference type="EMBL" id="SCY16950.1"/>
    </source>
</evidence>
<sequence>MALESTIRLSPRSEAILASLVGRTVRFNVVEGRVFLDSCFDAQGVIIEHFEPRTKFKQQKFLYFGAIVGRENRRNTWSVREFKLFPRLPIGIFKNCYFWKPKLGAYLRKGGTEVVATSGGLHKLTRIEVFSELISHDDSEDEIERIYTADADRRICFTFDNDESIAFEADDSGNQPLLITTGEQRPFDRSFDTLKSRLVLKETNAANLTSIGH</sequence>
<dbReference type="EMBL" id="FMVJ01000003">
    <property type="protein sequence ID" value="SCY16950.1"/>
    <property type="molecule type" value="Genomic_DNA"/>
</dbReference>
<name>A0A1G5DR73_9HYPH</name>
<dbReference type="STRING" id="549386.SAMN02927923_00748"/>
<evidence type="ECO:0000313" key="2">
    <source>
        <dbReference type="Proteomes" id="UP000199569"/>
    </source>
</evidence>
<proteinExistence type="predicted"/>
<reference evidence="1 2" key="1">
    <citation type="submission" date="2016-10" db="EMBL/GenBank/DDBJ databases">
        <authorList>
            <person name="de Groot N.N."/>
        </authorList>
    </citation>
    <scope>NUCLEOTIDE SEQUENCE [LARGE SCALE GENOMIC DNA]</scope>
    <source>
        <strain evidence="1 2">CGMCC 1.7666</strain>
    </source>
</reference>